<keyword evidence="4" id="KW-1185">Reference proteome</keyword>
<dbReference type="EMBL" id="JXJN01020222">
    <property type="status" value="NOT_ANNOTATED_CDS"/>
    <property type="molecule type" value="Genomic_DNA"/>
</dbReference>
<evidence type="ECO:0000313" key="3">
    <source>
        <dbReference type="EnsemblMetazoa" id="GPPI040127-PA"/>
    </source>
</evidence>
<dbReference type="AlphaFoldDB" id="A0A1B0BTL2"/>
<dbReference type="VEuPathDB" id="VectorBase:GPPI040127"/>
<reference evidence="4" key="1">
    <citation type="submission" date="2015-01" db="EMBL/GenBank/DDBJ databases">
        <authorList>
            <person name="Aksoy S."/>
            <person name="Warren W."/>
            <person name="Wilson R.K."/>
        </authorList>
    </citation>
    <scope>NUCLEOTIDE SEQUENCE [LARGE SCALE GENOMIC DNA]</scope>
    <source>
        <strain evidence="4">IAEA</strain>
    </source>
</reference>
<accession>A0A1B0BTL2</accession>
<dbReference type="Proteomes" id="UP000092460">
    <property type="component" value="Unassembled WGS sequence"/>
</dbReference>
<feature type="chain" id="PRO_5008405155" description="DUF4794 domain-containing protein" evidence="2">
    <location>
        <begin position="23"/>
        <end position="361"/>
    </location>
</feature>
<evidence type="ECO:0000256" key="1">
    <source>
        <dbReference type="SAM" id="MobiDB-lite"/>
    </source>
</evidence>
<proteinExistence type="predicted"/>
<dbReference type="STRING" id="67801.A0A1B0BTL2"/>
<dbReference type="EnsemblMetazoa" id="GPPI040127-RA">
    <property type="protein sequence ID" value="GPPI040127-PA"/>
    <property type="gene ID" value="GPPI040127"/>
</dbReference>
<keyword evidence="2" id="KW-0732">Signal</keyword>
<feature type="region of interest" description="Disordered" evidence="1">
    <location>
        <begin position="249"/>
        <end position="314"/>
    </location>
</feature>
<feature type="compositionally biased region" description="Acidic residues" evidence="1">
    <location>
        <begin position="252"/>
        <end position="273"/>
    </location>
</feature>
<protein>
    <recommendedName>
        <fullName evidence="5">DUF4794 domain-containing protein</fullName>
    </recommendedName>
</protein>
<feature type="signal peptide" evidence="2">
    <location>
        <begin position="1"/>
        <end position="22"/>
    </location>
</feature>
<organism evidence="3 4">
    <name type="scientific">Glossina palpalis gambiensis</name>
    <dbReference type="NCBI Taxonomy" id="67801"/>
    <lineage>
        <taxon>Eukaryota</taxon>
        <taxon>Metazoa</taxon>
        <taxon>Ecdysozoa</taxon>
        <taxon>Arthropoda</taxon>
        <taxon>Hexapoda</taxon>
        <taxon>Insecta</taxon>
        <taxon>Pterygota</taxon>
        <taxon>Neoptera</taxon>
        <taxon>Endopterygota</taxon>
        <taxon>Diptera</taxon>
        <taxon>Brachycera</taxon>
        <taxon>Muscomorpha</taxon>
        <taxon>Hippoboscoidea</taxon>
        <taxon>Glossinidae</taxon>
        <taxon>Glossina</taxon>
    </lineage>
</organism>
<name>A0A1B0BTL2_9MUSC</name>
<reference evidence="3" key="2">
    <citation type="submission" date="2020-05" db="UniProtKB">
        <authorList>
            <consortium name="EnsemblMetazoa"/>
        </authorList>
    </citation>
    <scope>IDENTIFICATION</scope>
    <source>
        <strain evidence="3">IAEA</strain>
    </source>
</reference>
<evidence type="ECO:0008006" key="5">
    <source>
        <dbReference type="Google" id="ProtNLM"/>
    </source>
</evidence>
<evidence type="ECO:0000256" key="2">
    <source>
        <dbReference type="SAM" id="SignalP"/>
    </source>
</evidence>
<sequence length="361" mass="38508">MKFMNAFALLLVIVTLVAVSQSLPAKRLVYYQQPGHYFTNGPQRMMYVQYVQPSHTFARSTQAAEALVAGETVATGTYLKDCDHAETDLAAAGPVLDVALEEDSNLEEDILSAAGDHSVQSVAEAYPAVSNVEVPVEVDLVAEENEIPGEGSDSAKAPRDFNYDGNGEIVETSEHTASSATIEESVYTTLPVTAEEVEVPAVDIKLKELPPPAPISPVQLPTKRYLPSKKKVFVELEQSADVGDQLKAAAKEDDDDKIIDQDEEDVEEEESEDAIAAGIPKSPARIPNARRPLVKKPARASEKPKSPAGSFFPIDFGGTSGGAIAIANAYSTGEGGSATSHAIAYGSPEASRTRTRPSKLH</sequence>
<evidence type="ECO:0000313" key="4">
    <source>
        <dbReference type="Proteomes" id="UP000092460"/>
    </source>
</evidence>
<feature type="region of interest" description="Disordered" evidence="1">
    <location>
        <begin position="332"/>
        <end position="361"/>
    </location>
</feature>